<dbReference type="Proteomes" id="UP000480178">
    <property type="component" value="Chromosome"/>
</dbReference>
<sequence length="158" mass="17699">MLLAWAQEQFDILISLDLNPRQRFIAASGLAQFKIDPTPIAYIPVIIDRKSQYLTFEQLAETVNKISIVILKSSFADIPESHHSISHLDGYALIKTLIGNFFTLVMNGNIPQNNNSIIDCLHRAILKKGKTPIWTLKKSFAPSHFGGHMDALIVSVEK</sequence>
<gene>
    <name evidence="1" type="ORF">GXP67_17315</name>
</gene>
<evidence type="ECO:0000313" key="2">
    <source>
        <dbReference type="Proteomes" id="UP000480178"/>
    </source>
</evidence>
<organism evidence="1 2">
    <name type="scientific">Rhodocytophaga rosea</name>
    <dbReference type="NCBI Taxonomy" id="2704465"/>
    <lineage>
        <taxon>Bacteria</taxon>
        <taxon>Pseudomonadati</taxon>
        <taxon>Bacteroidota</taxon>
        <taxon>Cytophagia</taxon>
        <taxon>Cytophagales</taxon>
        <taxon>Rhodocytophagaceae</taxon>
        <taxon>Rhodocytophaga</taxon>
    </lineage>
</organism>
<keyword evidence="2" id="KW-1185">Reference proteome</keyword>
<proteinExistence type="predicted"/>
<dbReference type="KEGG" id="rhoz:GXP67_17315"/>
<dbReference type="AlphaFoldDB" id="A0A6C0GKC6"/>
<dbReference type="RefSeq" id="WP_162444289.1">
    <property type="nucleotide sequence ID" value="NZ_CP048222.1"/>
</dbReference>
<evidence type="ECO:0000313" key="1">
    <source>
        <dbReference type="EMBL" id="QHT68274.1"/>
    </source>
</evidence>
<dbReference type="EMBL" id="CP048222">
    <property type="protein sequence ID" value="QHT68274.1"/>
    <property type="molecule type" value="Genomic_DNA"/>
</dbReference>
<name>A0A6C0GKC6_9BACT</name>
<reference evidence="1 2" key="1">
    <citation type="submission" date="2020-01" db="EMBL/GenBank/DDBJ databases">
        <authorList>
            <person name="Kim M.K."/>
        </authorList>
    </citation>
    <scope>NUCLEOTIDE SEQUENCE [LARGE SCALE GENOMIC DNA]</scope>
    <source>
        <strain evidence="1 2">172606-1</strain>
    </source>
</reference>
<accession>A0A6C0GKC6</accession>
<protein>
    <submittedName>
        <fullName evidence="1">Uncharacterized protein</fullName>
    </submittedName>
</protein>